<protein>
    <submittedName>
        <fullName evidence="8">Uncharacterized protein DUF4433</fullName>
    </submittedName>
</protein>
<evidence type="ECO:0000256" key="2">
    <source>
        <dbReference type="ARBA" id="ARBA00022676"/>
    </source>
</evidence>
<keyword evidence="5 6" id="KW-0238">DNA-binding</keyword>
<accession>A0A327RT53</accession>
<evidence type="ECO:0000259" key="7">
    <source>
        <dbReference type="PROSITE" id="PS52018"/>
    </source>
</evidence>
<comment type="caution">
    <text evidence="8">The sequence shown here is derived from an EMBL/GenBank/DDBJ whole genome shotgun (WGS) entry which is preliminary data.</text>
</comment>
<feature type="binding site" evidence="6">
    <location>
        <position position="1222"/>
    </location>
    <ligand>
        <name>NAD(+)</name>
        <dbReference type="ChEBI" id="CHEBI:57540"/>
    </ligand>
</feature>
<dbReference type="GO" id="GO:0016757">
    <property type="term" value="F:glycosyltransferase activity"/>
    <property type="evidence" value="ECO:0007669"/>
    <property type="project" value="UniProtKB-UniRule"/>
</dbReference>
<dbReference type="EMBL" id="QLLQ01000023">
    <property type="protein sequence ID" value="RAJ19152.1"/>
    <property type="molecule type" value="Genomic_DNA"/>
</dbReference>
<evidence type="ECO:0000313" key="8">
    <source>
        <dbReference type="EMBL" id="RAJ19152.1"/>
    </source>
</evidence>
<keyword evidence="1 6" id="KW-1277">Toxin-antitoxin system</keyword>
<organism evidence="8 9">
    <name type="scientific">Gelidibacter algens</name>
    <dbReference type="NCBI Taxonomy" id="49280"/>
    <lineage>
        <taxon>Bacteria</taxon>
        <taxon>Pseudomonadati</taxon>
        <taxon>Bacteroidota</taxon>
        <taxon>Flavobacteriia</taxon>
        <taxon>Flavobacteriales</taxon>
        <taxon>Flavobacteriaceae</taxon>
        <taxon>Gelidibacter</taxon>
    </lineage>
</organism>
<comment type="caution">
    <text evidence="6">Lacks conserved residue(s) required for the propagation of feature annotation.</text>
</comment>
<name>A0A327RT53_9FLAO</name>
<proteinExistence type="inferred from homology"/>
<reference evidence="8 9" key="1">
    <citation type="submission" date="2018-06" db="EMBL/GenBank/DDBJ databases">
        <title>Genomic Encyclopedia of Archaeal and Bacterial Type Strains, Phase II (KMG-II): from individual species to whole genera.</title>
        <authorList>
            <person name="Goeker M."/>
        </authorList>
    </citation>
    <scope>NUCLEOTIDE SEQUENCE [LARGE SCALE GENOMIC DNA]</scope>
    <source>
        <strain evidence="8 9">DSM 12408</strain>
    </source>
</reference>
<feature type="domain" description="DarT" evidence="7">
    <location>
        <begin position="1182"/>
        <end position="1400"/>
    </location>
</feature>
<dbReference type="InterPro" id="IPR029494">
    <property type="entry name" value="DarT"/>
</dbReference>
<keyword evidence="9" id="KW-1185">Reference proteome</keyword>
<dbReference type="Pfam" id="PF14487">
    <property type="entry name" value="DarT"/>
    <property type="match status" value="1"/>
</dbReference>
<dbReference type="PROSITE" id="PS52018">
    <property type="entry name" value="DART"/>
    <property type="match status" value="1"/>
</dbReference>
<dbReference type="GO" id="GO:0016779">
    <property type="term" value="F:nucleotidyltransferase activity"/>
    <property type="evidence" value="ECO:0007669"/>
    <property type="project" value="UniProtKB-UniRule"/>
</dbReference>
<sequence length="1486" mass="176703">MSNKILSIFKTNWVVKSIPFEIQYRKASSTTETDKILCTIIRENCGNISYNEFAILLGFNISTIEGVIKYGDPAENKIFDFYLKRLEDFHLTESRNNIIKLTNAGLDSLETGLKYKYFAARITVLENITANDSDDRFFSFKDAFGLTKSLTAVTELNSIVVIERDFLLEKIDFQLFQSDEFEGEALNFKMLESKEAFNEFDINTFLVVDENQTMSIQFEHSDNESTSIDNLVKQDQNSDLYRALIRKGEFYYFLSLNKTIDSEILILYLDLWDWSQLVENPNVNWSDKQVFEIVSQNADKGIWRVISSNVALEILVEHLKQYLYFWDWSILSNRFSEAVIRASITEYPWDFEILSGKDSDLVIDLLQNKELNDENWDWSYLSVELPESFIRKNIEQFPWDYFTITQNRFSIFKDIFNEAFKSDSYDALKFLWDWKYISSEINLNTVYKHLDIFAPYISWEIILKRFFTNESIIETFLADKSFQEKLKNLLPKNISVTTQEYYFTKELVSVLDNLEIVDWETEVYKKGFDTNEYLGWNYAFFEAFQEKIKTEEGFTFVSSKLQDANSIFRYPNFNWDWATISRNDAITNNTKFISYVLKVDTEIYQKLDWKRIFINQEVSFWNEHLVEINQKILKTDHPEFFTLITEHQEFDDILNKLEFNWDFDYLSKHILIDEIISSLEYEKIRNMWNWEIITPRIEKPTIYSEIDNLKNYVDWPIIINKLFEIETDLSLETNLEQIALSLGNLTQEKNEAAWMALTNRYPIETLFSYIERTKNKEFFNWNWEAISANKHLKVDLVSINNLKSKLNWNIFSGNEAINKIFNPDEEWSNFKEYIQYVRKYLDYFLHNWDWKTLSTNNSLNWNRSIISNYIKQDWDWAFLSEHGRFLRKSKKDSDDYLTRLLAQFPKINLELVSFRTDIVIDNSTLVNTQKLNWNWKVLSSNPIVEIDANTLIQLQSKDWDWQELSNRTDLKISNELIIELKSKFWDWSKLSSSPELRFDQEFLTNLIDKPWDWHQLSRHRSFIPTQSLLPKIKRFDLDWDSISKHPDFSINRETLLNFNKKLNWHSITRHNNFDIENIDLIAEFKEYLDWKHLSEHDDFFLNPVILEKFENYLDWELLSSNTGIQFNEDIIDKFETNWNWNKLKSNNKVKESLGGFIQNKFDKSPKIKFLSKIDLQSSHYKNFIYHFTHIENAIEIIRNKKIQSRDKANILGDAAGNVVHLRGDAHSYARFYFRPHTPTQFYNEFLGTRTNSGYTTKDGNWVSWYEKSRGLSFPKCPVPIFFKFSLKEVVYDKKLINCISNGNMQTKSTRFGSIKEMANNFDFQNLYYLPEAYATKTDYQIYRESSQQEFLVQNELNFDEYKNFEIICATYLDKALLEKMLGNEYQKIFSKIIVDSAYYNFDNARVDVDFNENNLTVDSDFMGDGFFSIETNSNIDKSLITNGDVISLVGSQIHFTSNISLSNFNEPFKIKFVDESKREWLIFKTD</sequence>
<evidence type="ECO:0000313" key="9">
    <source>
        <dbReference type="Proteomes" id="UP000248987"/>
    </source>
</evidence>
<evidence type="ECO:0000256" key="1">
    <source>
        <dbReference type="ARBA" id="ARBA00022649"/>
    </source>
</evidence>
<dbReference type="RefSeq" id="WP_111626030.1">
    <property type="nucleotide sequence ID" value="NZ_QLLQ01000023.1"/>
</dbReference>
<evidence type="ECO:0000256" key="6">
    <source>
        <dbReference type="PROSITE-ProRule" id="PRU01362"/>
    </source>
</evidence>
<keyword evidence="3 6" id="KW-0808">Transferase</keyword>
<evidence type="ECO:0000256" key="5">
    <source>
        <dbReference type="ARBA" id="ARBA00023125"/>
    </source>
</evidence>
<keyword evidence="4 6" id="KW-0548">Nucleotidyltransferase</keyword>
<keyword evidence="2 6" id="KW-0328">Glycosyltransferase</keyword>
<feature type="active site" description="Proton acceptor" evidence="6">
    <location>
        <position position="1222"/>
    </location>
</feature>
<feature type="binding site" evidence="6">
    <location>
        <begin position="1186"/>
        <end position="1188"/>
    </location>
    <ligand>
        <name>NAD(+)</name>
        <dbReference type="ChEBI" id="CHEBI:57540"/>
    </ligand>
</feature>
<evidence type="ECO:0000256" key="3">
    <source>
        <dbReference type="ARBA" id="ARBA00022679"/>
    </source>
</evidence>
<gene>
    <name evidence="8" type="ORF">LX77_03605</name>
</gene>
<dbReference type="Proteomes" id="UP000248987">
    <property type="component" value="Unassembled WGS sequence"/>
</dbReference>
<comment type="similarity">
    <text evidence="6">Belongs to the DarT ADP-ribosyltransferase family.</text>
</comment>
<evidence type="ECO:0000256" key="4">
    <source>
        <dbReference type="ARBA" id="ARBA00022695"/>
    </source>
</evidence>
<feature type="active site" evidence="6">
    <location>
        <position position="1349"/>
    </location>
</feature>
<dbReference type="GO" id="GO:0003677">
    <property type="term" value="F:DNA binding"/>
    <property type="evidence" value="ECO:0007669"/>
    <property type="project" value="UniProtKB-UniRule"/>
</dbReference>
<comment type="catalytic activity">
    <reaction evidence="6">
        <text>a thymidine in DNA + NAD(+) = an N-(ADP-alpha-D-ribosyl)-thymidine in DNA + nicotinamide + H(+)</text>
        <dbReference type="Rhea" id="RHEA:71651"/>
        <dbReference type="Rhea" id="RHEA-COMP:13556"/>
        <dbReference type="Rhea" id="RHEA-COMP:18051"/>
        <dbReference type="ChEBI" id="CHEBI:15378"/>
        <dbReference type="ChEBI" id="CHEBI:17154"/>
        <dbReference type="ChEBI" id="CHEBI:57540"/>
        <dbReference type="ChEBI" id="CHEBI:137386"/>
        <dbReference type="ChEBI" id="CHEBI:191199"/>
    </reaction>
</comment>